<organism evidence="1 2">
    <name type="scientific">Panagrolaimus sp. ES5</name>
    <dbReference type="NCBI Taxonomy" id="591445"/>
    <lineage>
        <taxon>Eukaryota</taxon>
        <taxon>Metazoa</taxon>
        <taxon>Ecdysozoa</taxon>
        <taxon>Nematoda</taxon>
        <taxon>Chromadorea</taxon>
        <taxon>Rhabditida</taxon>
        <taxon>Tylenchina</taxon>
        <taxon>Panagrolaimomorpha</taxon>
        <taxon>Panagrolaimoidea</taxon>
        <taxon>Panagrolaimidae</taxon>
        <taxon>Panagrolaimus</taxon>
    </lineage>
</organism>
<dbReference type="WBParaSite" id="ES5_v2.g27085.t1">
    <property type="protein sequence ID" value="ES5_v2.g27085.t1"/>
    <property type="gene ID" value="ES5_v2.g27085"/>
</dbReference>
<protein>
    <submittedName>
        <fullName evidence="2">Saposin B-type domain-containing protein</fullName>
    </submittedName>
</protein>
<dbReference type="Proteomes" id="UP000887579">
    <property type="component" value="Unplaced"/>
</dbReference>
<proteinExistence type="predicted"/>
<evidence type="ECO:0000313" key="1">
    <source>
        <dbReference type="Proteomes" id="UP000887579"/>
    </source>
</evidence>
<name>A0AC34GC59_9BILA</name>
<accession>A0AC34GC59</accession>
<sequence length="90" mass="9989">MVQQIIILAIFAIFAIAAARIVPYKHFVAEAKRPQDPCRICDHVIRRAEANGNITTSAHLLRQLERECIKLANTDGDDAAISCITMVQTN</sequence>
<evidence type="ECO:0000313" key="2">
    <source>
        <dbReference type="WBParaSite" id="ES5_v2.g27085.t1"/>
    </source>
</evidence>
<reference evidence="2" key="1">
    <citation type="submission" date="2022-11" db="UniProtKB">
        <authorList>
            <consortium name="WormBaseParasite"/>
        </authorList>
    </citation>
    <scope>IDENTIFICATION</scope>
</reference>